<evidence type="ECO:0000313" key="3">
    <source>
        <dbReference type="Proteomes" id="UP000286701"/>
    </source>
</evidence>
<name>A0A3S3Z4H9_9SPHI</name>
<keyword evidence="3" id="KW-1185">Reference proteome</keyword>
<keyword evidence="1" id="KW-1133">Transmembrane helix</keyword>
<comment type="caution">
    <text evidence="2">The sequence shown here is derived from an EMBL/GenBank/DDBJ whole genome shotgun (WGS) entry which is preliminary data.</text>
</comment>
<keyword evidence="1" id="KW-0472">Membrane</keyword>
<proteinExistence type="predicted"/>
<dbReference type="RefSeq" id="WP_208394646.1">
    <property type="nucleotide sequence ID" value="NZ_SBIW01000001.1"/>
</dbReference>
<dbReference type="AlphaFoldDB" id="A0A3S3Z4H9"/>
<dbReference type="Proteomes" id="UP000286701">
    <property type="component" value="Unassembled WGS sequence"/>
</dbReference>
<protein>
    <submittedName>
        <fullName evidence="2">Uncharacterized protein</fullName>
    </submittedName>
</protein>
<organism evidence="2 3">
    <name type="scientific">Mucilaginibacter gilvus</name>
    <dbReference type="NCBI Taxonomy" id="2305909"/>
    <lineage>
        <taxon>Bacteria</taxon>
        <taxon>Pseudomonadati</taxon>
        <taxon>Bacteroidota</taxon>
        <taxon>Sphingobacteriia</taxon>
        <taxon>Sphingobacteriales</taxon>
        <taxon>Sphingobacteriaceae</taxon>
        <taxon>Mucilaginibacter</taxon>
    </lineage>
</organism>
<feature type="transmembrane region" description="Helical" evidence="1">
    <location>
        <begin position="63"/>
        <end position="81"/>
    </location>
</feature>
<keyword evidence="1" id="KW-0812">Transmembrane</keyword>
<reference evidence="2 3" key="1">
    <citation type="submission" date="2019-01" db="EMBL/GenBank/DDBJ databases">
        <title>Mucilaginibacter antarcticum sp. nov., isolated from antarctic soil.</title>
        <authorList>
            <person name="Yan Y.-Q."/>
            <person name="Du Z.-J."/>
        </authorList>
    </citation>
    <scope>NUCLEOTIDE SEQUENCE [LARGE SCALE GENOMIC DNA]</scope>
    <source>
        <strain evidence="2 3">F01003</strain>
    </source>
</reference>
<evidence type="ECO:0000313" key="2">
    <source>
        <dbReference type="EMBL" id="RWY57176.1"/>
    </source>
</evidence>
<dbReference type="EMBL" id="SBIW01000001">
    <property type="protein sequence ID" value="RWY57176.1"/>
    <property type="molecule type" value="Genomic_DNA"/>
</dbReference>
<feature type="transmembrane region" description="Helical" evidence="1">
    <location>
        <begin position="7"/>
        <end position="22"/>
    </location>
</feature>
<sequence>MIRKQAIVFGIVAWVVLTFLFMEDKSATDGFTILGFPWHFYSYTNGKLAYVNQSQLGFNLSNFILDLTALGGFIYLVNIFLERSLKKIKPDKPTYL</sequence>
<evidence type="ECO:0000256" key="1">
    <source>
        <dbReference type="SAM" id="Phobius"/>
    </source>
</evidence>
<accession>A0A3S3Z4H9</accession>
<gene>
    <name evidence="2" type="ORF">EPL05_01180</name>
</gene>